<dbReference type="GO" id="GO:0016020">
    <property type="term" value="C:membrane"/>
    <property type="evidence" value="ECO:0007669"/>
    <property type="project" value="UniProtKB-SubCell"/>
</dbReference>
<dbReference type="NCBIfam" id="TIGR03462">
    <property type="entry name" value="CarR_dom_SF"/>
    <property type="match status" value="1"/>
</dbReference>
<protein>
    <submittedName>
        <fullName evidence="10">Lycopene cyclase</fullName>
    </submittedName>
</protein>
<evidence type="ECO:0000313" key="10">
    <source>
        <dbReference type="EMBL" id="CAB94796.1"/>
    </source>
</evidence>
<dbReference type="GO" id="GO:0016872">
    <property type="term" value="F:intramolecular lyase activity"/>
    <property type="evidence" value="ECO:0007669"/>
    <property type="project" value="InterPro"/>
</dbReference>
<evidence type="ECO:0000256" key="6">
    <source>
        <dbReference type="ARBA" id="ARBA00023136"/>
    </source>
</evidence>
<evidence type="ECO:0000259" key="9">
    <source>
        <dbReference type="Pfam" id="PF18916"/>
    </source>
</evidence>
<keyword evidence="5 8" id="KW-1133">Transmembrane helix</keyword>
<name>Q9K564_MYCAU</name>
<keyword evidence="3 8" id="KW-0812">Transmembrane</keyword>
<evidence type="ECO:0000256" key="2">
    <source>
        <dbReference type="ARBA" id="ARBA00004829"/>
    </source>
</evidence>
<dbReference type="AlphaFoldDB" id="Q9K564"/>
<proteinExistence type="predicted"/>
<dbReference type="Pfam" id="PF18916">
    <property type="entry name" value="Lycopene_cyc"/>
    <property type="match status" value="1"/>
</dbReference>
<sequence>MVGCLAITAPLEVFGDGVYRQLRRAAAAILPVAAVFVLWDLLAILGDVWSYNPQYVTGFHIWVFPIEELLFFIVIPLCGLLTYSAVSTILAWVARRRSAGSDREVHR</sequence>
<dbReference type="GO" id="GO:0045436">
    <property type="term" value="F:lycopene beta cyclase activity"/>
    <property type="evidence" value="ECO:0007669"/>
    <property type="project" value="UniProtKB-ARBA"/>
</dbReference>
<accession>Q9K564</accession>
<gene>
    <name evidence="10" type="primary">crtYc</name>
</gene>
<evidence type="ECO:0000256" key="8">
    <source>
        <dbReference type="SAM" id="Phobius"/>
    </source>
</evidence>
<evidence type="ECO:0000256" key="4">
    <source>
        <dbReference type="ARBA" id="ARBA00022746"/>
    </source>
</evidence>
<reference evidence="10" key="1">
    <citation type="journal article" date="2000" name="FEMS Microbiol. Lett.">
        <title>Structural and functional analysis of the gene cluster encoding carotenoid biosynthesis in Mycobacterium aurum A+.</title>
        <authorList>
            <person name="Viveiros M."/>
            <person name="Krubasik P."/>
            <person name="Sandmann G."/>
            <person name="Houssaini-Iraqui M."/>
        </authorList>
    </citation>
    <scope>NUCLEOTIDE SEQUENCE</scope>
    <source>
        <strain evidence="10">A+</strain>
    </source>
</reference>
<feature type="transmembrane region" description="Helical" evidence="8">
    <location>
        <begin position="28"/>
        <end position="49"/>
    </location>
</feature>
<dbReference type="GO" id="GO:0016117">
    <property type="term" value="P:carotenoid biosynthetic process"/>
    <property type="evidence" value="ECO:0007669"/>
    <property type="project" value="UniProtKB-KW"/>
</dbReference>
<comment type="subcellular location">
    <subcellularLocation>
        <location evidence="1">Membrane</location>
        <topology evidence="1">Multi-pass membrane protein</topology>
    </subcellularLocation>
</comment>
<evidence type="ECO:0000256" key="1">
    <source>
        <dbReference type="ARBA" id="ARBA00004141"/>
    </source>
</evidence>
<evidence type="ECO:0000256" key="7">
    <source>
        <dbReference type="ARBA" id="ARBA00023235"/>
    </source>
</evidence>
<keyword evidence="4" id="KW-0125">Carotenoid biosynthesis</keyword>
<feature type="domain" description="Lycopene cyclase" evidence="9">
    <location>
        <begin position="13"/>
        <end position="84"/>
    </location>
</feature>
<keyword evidence="7" id="KW-0413">Isomerase</keyword>
<evidence type="ECO:0000256" key="5">
    <source>
        <dbReference type="ARBA" id="ARBA00022989"/>
    </source>
</evidence>
<dbReference type="InterPro" id="IPR017825">
    <property type="entry name" value="Lycopene_cyclase_dom"/>
</dbReference>
<organism evidence="10">
    <name type="scientific">Mycolicibacterium aurum</name>
    <name type="common">Mycobacterium aurum</name>
    <dbReference type="NCBI Taxonomy" id="1791"/>
    <lineage>
        <taxon>Bacteria</taxon>
        <taxon>Bacillati</taxon>
        <taxon>Actinomycetota</taxon>
        <taxon>Actinomycetes</taxon>
        <taxon>Mycobacteriales</taxon>
        <taxon>Mycobacteriaceae</taxon>
        <taxon>Mycolicibacterium</taxon>
    </lineage>
</organism>
<feature type="transmembrane region" description="Helical" evidence="8">
    <location>
        <begin position="69"/>
        <end position="93"/>
    </location>
</feature>
<dbReference type="EMBL" id="AJ133724">
    <property type="protein sequence ID" value="CAB94796.1"/>
    <property type="molecule type" value="Genomic_DNA"/>
</dbReference>
<comment type="pathway">
    <text evidence="2">Carotenoid biosynthesis.</text>
</comment>
<keyword evidence="6 8" id="KW-0472">Membrane</keyword>
<evidence type="ECO:0000256" key="3">
    <source>
        <dbReference type="ARBA" id="ARBA00022692"/>
    </source>
</evidence>